<organism evidence="2 3">
    <name type="scientific">Kribbella sindirgiensis</name>
    <dbReference type="NCBI Taxonomy" id="1124744"/>
    <lineage>
        <taxon>Bacteria</taxon>
        <taxon>Bacillati</taxon>
        <taxon>Actinomycetota</taxon>
        <taxon>Actinomycetes</taxon>
        <taxon>Propionibacteriales</taxon>
        <taxon>Kribbellaceae</taxon>
        <taxon>Kribbella</taxon>
    </lineage>
</organism>
<evidence type="ECO:0000313" key="2">
    <source>
        <dbReference type="EMBL" id="TCC39663.1"/>
    </source>
</evidence>
<gene>
    <name evidence="2" type="ORF">E0H50_07010</name>
</gene>
<reference evidence="2 3" key="1">
    <citation type="submission" date="2019-02" db="EMBL/GenBank/DDBJ databases">
        <title>Kribbella capetownensis sp. nov. and Kribbella speibonae sp. nov., isolated from soil.</title>
        <authorList>
            <person name="Curtis S.M."/>
            <person name="Norton I."/>
            <person name="Everest G.J."/>
            <person name="Meyers P.R."/>
        </authorList>
    </citation>
    <scope>NUCLEOTIDE SEQUENCE [LARGE SCALE GENOMIC DNA]</scope>
    <source>
        <strain evidence="2 3">DSM 27082</strain>
    </source>
</reference>
<comment type="caution">
    <text evidence="2">The sequence shown here is derived from an EMBL/GenBank/DDBJ whole genome shotgun (WGS) entry which is preliminary data.</text>
</comment>
<dbReference type="Proteomes" id="UP000292695">
    <property type="component" value="Unassembled WGS sequence"/>
</dbReference>
<sequence length="109" mass="10322">MSATSSRRVEGVLGAVAAAGSCGCCASPAGCWPLTPGCWGSVPGCWVSTAGAGVTAGSCALAAGASTSPVVCRSSRASLALTDSPWVSDETVQPSAGDCVSAPSTSGPA</sequence>
<dbReference type="AlphaFoldDB" id="A0A4R0IZV2"/>
<accession>A0A4R0IZV2</accession>
<name>A0A4R0IZV2_9ACTN</name>
<evidence type="ECO:0000313" key="3">
    <source>
        <dbReference type="Proteomes" id="UP000292695"/>
    </source>
</evidence>
<dbReference type="EMBL" id="SJKA01000002">
    <property type="protein sequence ID" value="TCC39663.1"/>
    <property type="molecule type" value="Genomic_DNA"/>
</dbReference>
<feature type="region of interest" description="Disordered" evidence="1">
    <location>
        <begin position="88"/>
        <end position="109"/>
    </location>
</feature>
<dbReference type="PROSITE" id="PS51257">
    <property type="entry name" value="PROKAR_LIPOPROTEIN"/>
    <property type="match status" value="1"/>
</dbReference>
<proteinExistence type="predicted"/>
<keyword evidence="3" id="KW-1185">Reference proteome</keyword>
<evidence type="ECO:0000256" key="1">
    <source>
        <dbReference type="SAM" id="MobiDB-lite"/>
    </source>
</evidence>
<protein>
    <submittedName>
        <fullName evidence="2">Uncharacterized protein</fullName>
    </submittedName>
</protein>